<dbReference type="OrthoDB" id="2924818at2759"/>
<dbReference type="EC" id="4.3.2.9" evidence="1"/>
<dbReference type="EMBL" id="ML769387">
    <property type="protein sequence ID" value="KAE9409513.1"/>
    <property type="molecule type" value="Genomic_DNA"/>
</dbReference>
<evidence type="ECO:0000256" key="2">
    <source>
        <dbReference type="ARBA" id="ARBA00023239"/>
    </source>
</evidence>
<proteinExistence type="predicted"/>
<feature type="domain" description="Gamma-glutamylcyclotransferase AIG2-like" evidence="4">
    <location>
        <begin position="7"/>
        <end position="97"/>
    </location>
</feature>
<evidence type="ECO:0000256" key="1">
    <source>
        <dbReference type="ARBA" id="ARBA00012346"/>
    </source>
</evidence>
<name>A0A6A4IIL0_9AGAR</name>
<dbReference type="Gene3D" id="3.10.490.10">
    <property type="entry name" value="Gamma-glutamyl cyclotransferase-like"/>
    <property type="match status" value="1"/>
</dbReference>
<dbReference type="SUPFAM" id="SSF110857">
    <property type="entry name" value="Gamma-glutamyl cyclotransferase-like"/>
    <property type="match status" value="1"/>
</dbReference>
<dbReference type="Proteomes" id="UP000799118">
    <property type="component" value="Unassembled WGS sequence"/>
</dbReference>
<dbReference type="CDD" id="cd06661">
    <property type="entry name" value="GGCT_like"/>
    <property type="match status" value="1"/>
</dbReference>
<evidence type="ECO:0000313" key="5">
    <source>
        <dbReference type="EMBL" id="KAE9409513.1"/>
    </source>
</evidence>
<protein>
    <recommendedName>
        <fullName evidence="1">gamma-glutamylcyclotransferase</fullName>
        <ecNumber evidence="1">4.3.2.9</ecNumber>
    </recommendedName>
</protein>
<dbReference type="InterPro" id="IPR009288">
    <property type="entry name" value="AIG2-like_dom"/>
</dbReference>
<dbReference type="Pfam" id="PF06094">
    <property type="entry name" value="GGACT"/>
    <property type="match status" value="1"/>
</dbReference>
<reference evidence="5" key="1">
    <citation type="journal article" date="2019" name="Environ. Microbiol.">
        <title>Fungal ecological strategies reflected in gene transcription - a case study of two litter decomposers.</title>
        <authorList>
            <person name="Barbi F."/>
            <person name="Kohler A."/>
            <person name="Barry K."/>
            <person name="Baskaran P."/>
            <person name="Daum C."/>
            <person name="Fauchery L."/>
            <person name="Ihrmark K."/>
            <person name="Kuo A."/>
            <person name="LaButti K."/>
            <person name="Lipzen A."/>
            <person name="Morin E."/>
            <person name="Grigoriev I.V."/>
            <person name="Henrissat B."/>
            <person name="Lindahl B."/>
            <person name="Martin F."/>
        </authorList>
    </citation>
    <scope>NUCLEOTIDE SEQUENCE</scope>
    <source>
        <strain evidence="5">JB14</strain>
    </source>
</reference>
<dbReference type="GO" id="GO:0003839">
    <property type="term" value="F:gamma-glutamylcyclotransferase activity"/>
    <property type="evidence" value="ECO:0007669"/>
    <property type="project" value="UniProtKB-EC"/>
</dbReference>
<evidence type="ECO:0000313" key="6">
    <source>
        <dbReference type="Proteomes" id="UP000799118"/>
    </source>
</evidence>
<evidence type="ECO:0000256" key="3">
    <source>
        <dbReference type="PIRSR" id="PIRSR617939-1"/>
    </source>
</evidence>
<dbReference type="PANTHER" id="PTHR12935">
    <property type="entry name" value="GAMMA-GLUTAMYLCYCLOTRANSFERASE"/>
    <property type="match status" value="1"/>
</dbReference>
<dbReference type="PANTHER" id="PTHR12935:SF0">
    <property type="entry name" value="GAMMA-GLUTAMYLCYCLOTRANSFERASE"/>
    <property type="match status" value="1"/>
</dbReference>
<dbReference type="InterPro" id="IPR036568">
    <property type="entry name" value="GGCT-like_sf"/>
</dbReference>
<dbReference type="InterPro" id="IPR013024">
    <property type="entry name" value="GGCT-like"/>
</dbReference>
<evidence type="ECO:0000259" key="4">
    <source>
        <dbReference type="Pfam" id="PF06094"/>
    </source>
</evidence>
<accession>A0A6A4IIL0</accession>
<feature type="active site" description="Proton acceptor" evidence="3">
    <location>
        <position position="78"/>
    </location>
</feature>
<keyword evidence="6" id="KW-1185">Reference proteome</keyword>
<organism evidence="5 6">
    <name type="scientific">Gymnopus androsaceus JB14</name>
    <dbReference type="NCBI Taxonomy" id="1447944"/>
    <lineage>
        <taxon>Eukaryota</taxon>
        <taxon>Fungi</taxon>
        <taxon>Dikarya</taxon>
        <taxon>Basidiomycota</taxon>
        <taxon>Agaricomycotina</taxon>
        <taxon>Agaricomycetes</taxon>
        <taxon>Agaricomycetidae</taxon>
        <taxon>Agaricales</taxon>
        <taxon>Marasmiineae</taxon>
        <taxon>Omphalotaceae</taxon>
        <taxon>Gymnopus</taxon>
    </lineage>
</organism>
<keyword evidence="2" id="KW-0456">Lyase</keyword>
<sequence length="162" mass="18619">MSLTLNFSYGSNMWRNQMERRCPDSKFIGVGVLKNWRWFINTRGVANIVRSAEENGDLVYGFIYTLNAHDEAVLDTYEGSPNIYQKVKGMTVELLRSKEAPTAEVNEESTVDTLVYIDQKDVTDGNIRAEYISRIHRAMEDGIREGIPTGYFDRYFKPFVPS</sequence>
<gene>
    <name evidence="5" type="ORF">BT96DRAFT_913083</name>
</gene>
<dbReference type="AlphaFoldDB" id="A0A6A4IIL0"/>
<dbReference type="InterPro" id="IPR017939">
    <property type="entry name" value="G-Glutamylcylcotransferase"/>
</dbReference>